<dbReference type="PANTHER" id="PTHR41291">
    <property type="entry name" value="DNA ALKYLATION REPAIR PROTEIN"/>
    <property type="match status" value="1"/>
</dbReference>
<dbReference type="InterPro" id="IPR016024">
    <property type="entry name" value="ARM-type_fold"/>
</dbReference>
<gene>
    <name evidence="1" type="ORF">D3874_00730</name>
</gene>
<dbReference type="InterPro" id="IPR014825">
    <property type="entry name" value="DNA_alkylation"/>
</dbReference>
<comment type="caution">
    <text evidence="1">The sequence shown here is derived from an EMBL/GenBank/DDBJ whole genome shotgun (WGS) entry which is preliminary data.</text>
</comment>
<dbReference type="Proteomes" id="UP000284605">
    <property type="component" value="Unassembled WGS sequence"/>
</dbReference>
<dbReference type="PANTHER" id="PTHR41291:SF1">
    <property type="entry name" value="DNA ALKYLATION REPAIR PROTEIN"/>
    <property type="match status" value="1"/>
</dbReference>
<keyword evidence="2" id="KW-1185">Reference proteome</keyword>
<name>A0A418WT40_9PROT</name>
<dbReference type="SUPFAM" id="SSF48371">
    <property type="entry name" value="ARM repeat"/>
    <property type="match status" value="1"/>
</dbReference>
<sequence length="236" mass="26053">MTNGGNRMSSDQTQAVVDWLKSQGTKAARDGMARFAIPSDRAFGVSVGTMRKEARRLGRDHDLAQALWGTGWYEARMMAIFLAEPAWVTPAQMERWAGDFDNWAVCDTACFHLWDHTAHAWAKAEQWADRPEEFVRRAAFALIWALSVHDRKAADAPFVQGLARIEAAATDERNFVKKAVNMALRAIGKRNPALNAAAVASARRLAASTDTTARWVGKDALRELTGAAVTKRLAAR</sequence>
<dbReference type="Gene3D" id="1.25.10.90">
    <property type="match status" value="1"/>
</dbReference>
<dbReference type="EMBL" id="QYUK01000008">
    <property type="protein sequence ID" value="RJF94408.1"/>
    <property type="molecule type" value="Genomic_DNA"/>
</dbReference>
<evidence type="ECO:0000313" key="1">
    <source>
        <dbReference type="EMBL" id="RJF94408.1"/>
    </source>
</evidence>
<dbReference type="OrthoDB" id="7345147at2"/>
<proteinExistence type="predicted"/>
<evidence type="ECO:0000313" key="2">
    <source>
        <dbReference type="Proteomes" id="UP000284605"/>
    </source>
</evidence>
<protein>
    <submittedName>
        <fullName evidence="1">DNA alkylation repair protein</fullName>
    </submittedName>
</protein>
<dbReference type="AlphaFoldDB" id="A0A418WT40"/>
<accession>A0A418WT40</accession>
<dbReference type="Pfam" id="PF08713">
    <property type="entry name" value="DNA_alkylation"/>
    <property type="match status" value="1"/>
</dbReference>
<dbReference type="CDD" id="cd06561">
    <property type="entry name" value="AlkD_like"/>
    <property type="match status" value="1"/>
</dbReference>
<organism evidence="1 2">
    <name type="scientific">Oleomonas cavernae</name>
    <dbReference type="NCBI Taxonomy" id="2320859"/>
    <lineage>
        <taxon>Bacteria</taxon>
        <taxon>Pseudomonadati</taxon>
        <taxon>Pseudomonadota</taxon>
        <taxon>Alphaproteobacteria</taxon>
        <taxon>Acetobacterales</taxon>
        <taxon>Acetobacteraceae</taxon>
        <taxon>Oleomonas</taxon>
    </lineage>
</organism>
<reference evidence="1 2" key="1">
    <citation type="submission" date="2018-09" db="EMBL/GenBank/DDBJ databases">
        <authorList>
            <person name="Zhu H."/>
        </authorList>
    </citation>
    <scope>NUCLEOTIDE SEQUENCE [LARGE SCALE GENOMIC DNA]</scope>
    <source>
        <strain evidence="1 2">K1W22B-8</strain>
    </source>
</reference>